<evidence type="ECO:0000313" key="3">
    <source>
        <dbReference type="Proteomes" id="UP000054477"/>
    </source>
</evidence>
<evidence type="ECO:0000313" key="2">
    <source>
        <dbReference type="EMBL" id="KIJ93209.1"/>
    </source>
</evidence>
<accession>A0A0C9WIM6</accession>
<organism evidence="2 3">
    <name type="scientific">Laccaria amethystina LaAM-08-1</name>
    <dbReference type="NCBI Taxonomy" id="1095629"/>
    <lineage>
        <taxon>Eukaryota</taxon>
        <taxon>Fungi</taxon>
        <taxon>Dikarya</taxon>
        <taxon>Basidiomycota</taxon>
        <taxon>Agaricomycotina</taxon>
        <taxon>Agaricomycetes</taxon>
        <taxon>Agaricomycetidae</taxon>
        <taxon>Agaricales</taxon>
        <taxon>Agaricineae</taxon>
        <taxon>Hydnangiaceae</taxon>
        <taxon>Laccaria</taxon>
    </lineage>
</organism>
<gene>
    <name evidence="2" type="ORF">K443DRAFT_13028</name>
</gene>
<feature type="compositionally biased region" description="Basic and acidic residues" evidence="1">
    <location>
        <begin position="59"/>
        <end position="87"/>
    </location>
</feature>
<dbReference type="EMBL" id="KN838858">
    <property type="protein sequence ID" value="KIJ93209.1"/>
    <property type="molecule type" value="Genomic_DNA"/>
</dbReference>
<feature type="region of interest" description="Disordered" evidence="1">
    <location>
        <begin position="46"/>
        <end position="121"/>
    </location>
</feature>
<proteinExistence type="predicted"/>
<keyword evidence="3" id="KW-1185">Reference proteome</keyword>
<protein>
    <submittedName>
        <fullName evidence="2">Unplaced genomic scaffold K443scaffold_323, whole genome shotgun sequence</fullName>
    </submittedName>
</protein>
<reference evidence="2 3" key="1">
    <citation type="submission" date="2014-04" db="EMBL/GenBank/DDBJ databases">
        <authorList>
            <consortium name="DOE Joint Genome Institute"/>
            <person name="Kuo A."/>
            <person name="Kohler A."/>
            <person name="Nagy L.G."/>
            <person name="Floudas D."/>
            <person name="Copeland A."/>
            <person name="Barry K.W."/>
            <person name="Cichocki N."/>
            <person name="Veneault-Fourrey C."/>
            <person name="LaButti K."/>
            <person name="Lindquist E.A."/>
            <person name="Lipzen A."/>
            <person name="Lundell T."/>
            <person name="Morin E."/>
            <person name="Murat C."/>
            <person name="Sun H."/>
            <person name="Tunlid A."/>
            <person name="Henrissat B."/>
            <person name="Grigoriev I.V."/>
            <person name="Hibbett D.S."/>
            <person name="Martin F."/>
            <person name="Nordberg H.P."/>
            <person name="Cantor M.N."/>
            <person name="Hua S.X."/>
        </authorList>
    </citation>
    <scope>NUCLEOTIDE SEQUENCE [LARGE SCALE GENOMIC DNA]</scope>
    <source>
        <strain evidence="2 3">LaAM-08-1</strain>
    </source>
</reference>
<feature type="compositionally biased region" description="Basic and acidic residues" evidence="1">
    <location>
        <begin position="96"/>
        <end position="121"/>
    </location>
</feature>
<evidence type="ECO:0000256" key="1">
    <source>
        <dbReference type="SAM" id="MobiDB-lite"/>
    </source>
</evidence>
<dbReference type="AlphaFoldDB" id="A0A0C9WIM6"/>
<sequence length="134" mass="15136">MMSSRVQKADVHAHMFTKLKDSKFTGGHYTNVAGNIDYVGAFESALPSKGKTAPATRQAELEIDKEKKHEEGDHEQRRHLATEEGRQRQQLSAQRRAVDSDPRREINHTERETTGSRGIIYDDKALHNLVKGAQ</sequence>
<dbReference type="HOGENOM" id="CLU_1896557_0_0_1"/>
<dbReference type="Proteomes" id="UP000054477">
    <property type="component" value="Unassembled WGS sequence"/>
</dbReference>
<name>A0A0C9WIM6_9AGAR</name>
<reference evidence="3" key="2">
    <citation type="submission" date="2015-01" db="EMBL/GenBank/DDBJ databases">
        <title>Evolutionary Origins and Diversification of the Mycorrhizal Mutualists.</title>
        <authorList>
            <consortium name="DOE Joint Genome Institute"/>
            <consortium name="Mycorrhizal Genomics Consortium"/>
            <person name="Kohler A."/>
            <person name="Kuo A."/>
            <person name="Nagy L.G."/>
            <person name="Floudas D."/>
            <person name="Copeland A."/>
            <person name="Barry K.W."/>
            <person name="Cichocki N."/>
            <person name="Veneault-Fourrey C."/>
            <person name="LaButti K."/>
            <person name="Lindquist E.A."/>
            <person name="Lipzen A."/>
            <person name="Lundell T."/>
            <person name="Morin E."/>
            <person name="Murat C."/>
            <person name="Riley R."/>
            <person name="Ohm R."/>
            <person name="Sun H."/>
            <person name="Tunlid A."/>
            <person name="Henrissat B."/>
            <person name="Grigoriev I.V."/>
            <person name="Hibbett D.S."/>
            <person name="Martin F."/>
        </authorList>
    </citation>
    <scope>NUCLEOTIDE SEQUENCE [LARGE SCALE GENOMIC DNA]</scope>
    <source>
        <strain evidence="3">LaAM-08-1</strain>
    </source>
</reference>